<keyword evidence="1" id="KW-0472">Membrane</keyword>
<name>A0A347ZVT4_9CHLR</name>
<comment type="caution">
    <text evidence="2">The sequence shown here is derived from an EMBL/GenBank/DDBJ whole genome shotgun (WGS) entry which is preliminary data.</text>
</comment>
<reference evidence="2 3" key="1">
    <citation type="submission" date="2018-08" db="EMBL/GenBank/DDBJ databases">
        <title>Genomic Encyclopedia of Type Strains, Phase IV (KMG-IV): sequencing the most valuable type-strain genomes for metagenomic binning, comparative biology and taxonomic classification.</title>
        <authorList>
            <person name="Goeker M."/>
        </authorList>
    </citation>
    <scope>NUCLEOTIDE SEQUENCE [LARGE SCALE GENOMIC DNA]</scope>
    <source>
        <strain evidence="2 3">DSM 23923</strain>
    </source>
</reference>
<dbReference type="OrthoDB" id="166946at2"/>
<evidence type="ECO:0000256" key="1">
    <source>
        <dbReference type="SAM" id="Phobius"/>
    </source>
</evidence>
<sequence>MNKYFFADIVEKVKLTFRLVKDYRVSFWLKLIPISCLVYFIVPMDLLIGPIDDAILMYLGMDVFIEMCPKDIVAEHLAELRGQPVQPPAAPDEDVIDAEFKD</sequence>
<accession>A0A347ZVT4</accession>
<feature type="transmembrane region" description="Helical" evidence="1">
    <location>
        <begin position="27"/>
        <end position="48"/>
    </location>
</feature>
<evidence type="ECO:0008006" key="4">
    <source>
        <dbReference type="Google" id="ProtNLM"/>
    </source>
</evidence>
<organism evidence="2 3">
    <name type="scientific">Pelolinea submarina</name>
    <dbReference type="NCBI Taxonomy" id="913107"/>
    <lineage>
        <taxon>Bacteria</taxon>
        <taxon>Bacillati</taxon>
        <taxon>Chloroflexota</taxon>
        <taxon>Anaerolineae</taxon>
        <taxon>Anaerolineales</taxon>
        <taxon>Anaerolineaceae</taxon>
        <taxon>Pelolinea</taxon>
    </lineage>
</organism>
<evidence type="ECO:0000313" key="3">
    <source>
        <dbReference type="Proteomes" id="UP000256388"/>
    </source>
</evidence>
<dbReference type="RefSeq" id="WP_116225588.1">
    <property type="nucleotide sequence ID" value="NZ_AP018437.1"/>
</dbReference>
<dbReference type="EMBL" id="QUMS01000003">
    <property type="protein sequence ID" value="REG07111.1"/>
    <property type="molecule type" value="Genomic_DNA"/>
</dbReference>
<gene>
    <name evidence="2" type="ORF">DFR64_2315</name>
</gene>
<dbReference type="AlphaFoldDB" id="A0A347ZVT4"/>
<protein>
    <recommendedName>
        <fullName evidence="4">DUF1232 domain-containing protein</fullName>
    </recommendedName>
</protein>
<proteinExistence type="predicted"/>
<evidence type="ECO:0000313" key="2">
    <source>
        <dbReference type="EMBL" id="REG07111.1"/>
    </source>
</evidence>
<dbReference type="Proteomes" id="UP000256388">
    <property type="component" value="Unassembled WGS sequence"/>
</dbReference>
<keyword evidence="1" id="KW-1133">Transmembrane helix</keyword>
<keyword evidence="3" id="KW-1185">Reference proteome</keyword>
<keyword evidence="1" id="KW-0812">Transmembrane</keyword>